<dbReference type="InterPro" id="IPR011989">
    <property type="entry name" value="ARM-like"/>
</dbReference>
<proteinExistence type="predicted"/>
<protein>
    <recommendedName>
        <fullName evidence="6">Symplekin</fullName>
    </recommendedName>
</protein>
<comment type="caution">
    <text evidence="4">The sequence shown here is derived from an EMBL/GenBank/DDBJ whole genome shotgun (WGS) entry which is preliminary data.</text>
</comment>
<feature type="domain" description="Symplekin C-terminal" evidence="3">
    <location>
        <begin position="1165"/>
        <end position="1290"/>
    </location>
</feature>
<evidence type="ECO:0000313" key="4">
    <source>
        <dbReference type="EMBL" id="KAK9124505.1"/>
    </source>
</evidence>
<feature type="domain" description="Symplekin/Pta1 N-terminal" evidence="2">
    <location>
        <begin position="121"/>
        <end position="355"/>
    </location>
</feature>
<dbReference type="Pfam" id="PF12295">
    <property type="entry name" value="Symplekin_C"/>
    <property type="match status" value="2"/>
</dbReference>
<dbReference type="InterPro" id="IPR032460">
    <property type="entry name" value="Symplekin/Pta1_N"/>
</dbReference>
<evidence type="ECO:0000259" key="3">
    <source>
        <dbReference type="Pfam" id="PF12295"/>
    </source>
</evidence>
<organism evidence="4 5">
    <name type="scientific">Stephania japonica</name>
    <dbReference type="NCBI Taxonomy" id="461633"/>
    <lineage>
        <taxon>Eukaryota</taxon>
        <taxon>Viridiplantae</taxon>
        <taxon>Streptophyta</taxon>
        <taxon>Embryophyta</taxon>
        <taxon>Tracheophyta</taxon>
        <taxon>Spermatophyta</taxon>
        <taxon>Magnoliopsida</taxon>
        <taxon>Ranunculales</taxon>
        <taxon>Menispermaceae</taxon>
        <taxon>Menispermoideae</taxon>
        <taxon>Cissampelideae</taxon>
        <taxon>Stephania</taxon>
    </lineage>
</organism>
<feature type="region of interest" description="Disordered" evidence="1">
    <location>
        <begin position="1440"/>
        <end position="1472"/>
    </location>
</feature>
<dbReference type="PANTHER" id="PTHR47184">
    <property type="entry name" value="PHOSPHATIDYLINOSITOL 3-AND 4-KINASE FAMILY PROTEIN-RELATED"/>
    <property type="match status" value="1"/>
</dbReference>
<keyword evidence="5" id="KW-1185">Reference proteome</keyword>
<dbReference type="Proteomes" id="UP001417504">
    <property type="component" value="Unassembled WGS sequence"/>
</dbReference>
<dbReference type="PANTHER" id="PTHR47184:SF2">
    <property type="entry name" value="SYMPLEKIN"/>
    <property type="match status" value="1"/>
</dbReference>
<gene>
    <name evidence="4" type="ORF">Sjap_014107</name>
</gene>
<evidence type="ECO:0008006" key="6">
    <source>
        <dbReference type="Google" id="ProtNLM"/>
    </source>
</evidence>
<dbReference type="Gene3D" id="1.25.10.10">
    <property type="entry name" value="Leucine-rich Repeat Variant"/>
    <property type="match status" value="1"/>
</dbReference>
<accession>A0AAP0IZZ6</accession>
<feature type="region of interest" description="Disordered" evidence="1">
    <location>
        <begin position="421"/>
        <end position="443"/>
    </location>
</feature>
<dbReference type="InterPro" id="IPR022075">
    <property type="entry name" value="Symplekin_C"/>
</dbReference>
<dbReference type="Pfam" id="PF11935">
    <property type="entry name" value="SYMPK_PTA1_N"/>
    <property type="match status" value="1"/>
</dbReference>
<name>A0AAP0IZZ6_9MAGN</name>
<feature type="compositionally biased region" description="Basic and acidic residues" evidence="1">
    <location>
        <begin position="1461"/>
        <end position="1472"/>
    </location>
</feature>
<dbReference type="EMBL" id="JBBNAE010000005">
    <property type="protein sequence ID" value="KAK9124505.1"/>
    <property type="molecule type" value="Genomic_DNA"/>
</dbReference>
<evidence type="ECO:0000313" key="5">
    <source>
        <dbReference type="Proteomes" id="UP001417504"/>
    </source>
</evidence>
<feature type="domain" description="Symplekin C-terminal" evidence="3">
    <location>
        <begin position="1330"/>
        <end position="1401"/>
    </location>
</feature>
<reference evidence="4 5" key="1">
    <citation type="submission" date="2024-01" db="EMBL/GenBank/DDBJ databases">
        <title>Genome assemblies of Stephania.</title>
        <authorList>
            <person name="Yang L."/>
        </authorList>
    </citation>
    <scope>NUCLEOTIDE SEQUENCE [LARGE SCALE GENOMIC DNA]</scope>
    <source>
        <strain evidence="4">QJT</strain>
        <tissue evidence="4">Leaf</tissue>
    </source>
</reference>
<evidence type="ECO:0000256" key="1">
    <source>
        <dbReference type="SAM" id="MobiDB-lite"/>
    </source>
</evidence>
<sequence>MVGMISASSGEEVSSLFNSFKFAIDVPSKLDCVRRLKEALLKRNSLLLPDFIHRLLELQSDRSSPVRKALAEYEFSISFRNIQFCCFLDSRRMFGEIGLIFMEYVPDTVPVLIAYLKDDTPAVARQAITSGTYLFCGILEKVAIQGLHSTELDEPLKSSWGWMLKFKDTLHSIAFQPGRDGIRLLSVKFVESMVLLYTPDPNTYSEIPSIHTSNVKIEGFNISCVKGSHPVLKLGDLSIEAGQSLNSLLDLLRFPKVKSLSNSMMIVLINSRTCGDYMSFSKDLQELLSAIAKKRPAFYGRILPVLLGLDPPMSVIKGVCFAGVHHVLKISFLSCLKCTHQGAVPWRDRLVGALKEMKVGELAKQADLQDVMLSGSIEERTGEDHFAKEKLSTETFDPVEVDAGRKRSVFQEVDDLAQNGGVSGKRYRSTPTFSIDSNGDNPNLDQGGVSTIGPASSSVEGDGGHVQQLVAMFGALVAQGEKAVGSLEIIISSISTDLLAEVVIANMRHLPSTRPNAEEDDEPIVGIGSVSSAFGGKILALQSSLLGSEVSALSGMFPELASLFRAQPTMTDSTHLEVEYPASNSSIQTRIDDVTEAVVADGVPVHSIENGSISVLSEASVGIQESEIPGLDAVIRSDKITEAFDATQMTSTVLEVANVDLLSSLDKADLPSLSSIPTDKSEELSPSIAVSDSSSTPVPITSVVLSSQYVLPKMSAPVIDLSDDQKDHLQKTAFIRIIEGYKQISVAGGSRVRFSLLAYLAVKYPLELDPWKLLQEHILSDYLNHEGHELTLRVLYRLYGEAEQEHDFFSSTTATSVYETFLLIVAETLRDSFPPSDKSLSRLFSEVPYLPKSAFKLLESLCSPGKIEKADKEIQSGDRVTQGLSAVWSLILLRPSIRDTCLKIALQDRMSLNYLHILVNLRQSGASGDNNSAGSFTDKLVPNCEYTVQSAEKGSKFKPFFMARYSAVHQLEEVRMKAIRLVANKLYPIACITQQIEDFASETLHSILKNQAMERKDANGSMLEVGKNSDLEGPSDLPHTTLMEVSSDNCHALSASSTSSFLVSEAQRFMSLYFALCTKKHSLFHQIFVIYKSIPKAVTEAVHRHIPILVRTIGASPELLVIISDPPTGSESLIMQVLQILTEGTTPSPELVSAVRRLYDSKLKDVEVLIPILSSLPKDEVLSVFPSLVNLPLDKFQVALTHILQGQPHTGPVLTPAEVLIAVNGIDPDRDGIPLKKVTDACNACFEQRNVFTQQVLAKVLNNLVEQTPLPLLFMRTVLQAIGAFPALAEDEFCNINFVLVMHLLSHFVNHAIISSAFKQNRCSQYFLFVAATLLQLCLNNAIHSFLVDFIMEILSRLVTKQIWKYPKLWVGFLKCSQLTKPQSFGVLLQLPAAQLENALSRIPALKAPLIAHASQPNIRPTLPRSTLVVLGIVNDSQISSQPPTLAPQASDASNSAADGTTEKTKESSAAS</sequence>
<evidence type="ECO:0000259" key="2">
    <source>
        <dbReference type="Pfam" id="PF11935"/>
    </source>
</evidence>
<feature type="compositionally biased region" description="Polar residues" evidence="1">
    <location>
        <begin position="429"/>
        <end position="443"/>
    </location>
</feature>